<dbReference type="GO" id="GO:0012505">
    <property type="term" value="C:endomembrane system"/>
    <property type="evidence" value="ECO:0007669"/>
    <property type="project" value="UniProtKB-SubCell"/>
</dbReference>
<protein>
    <recommendedName>
        <fullName evidence="8">Isoprenylcysteine carboxyl methyltransferase</fullName>
    </recommendedName>
</protein>
<keyword evidence="4 5" id="KW-0472">Membrane</keyword>
<dbReference type="STRING" id="1420851.AU255_14205"/>
<keyword evidence="2 5" id="KW-0812">Transmembrane</keyword>
<reference evidence="6 7" key="1">
    <citation type="submission" date="2015-12" db="EMBL/GenBank/DDBJ databases">
        <authorList>
            <person name="Shamseldin A."/>
            <person name="Moawad H."/>
            <person name="Abd El-Rahim W.M."/>
            <person name="Sadowsky M.J."/>
        </authorList>
    </citation>
    <scope>NUCLEOTIDE SEQUENCE [LARGE SCALE GENOMIC DNA]</scope>
    <source>
        <strain evidence="6 7">WF1</strain>
    </source>
</reference>
<evidence type="ECO:0000256" key="4">
    <source>
        <dbReference type="ARBA" id="ARBA00023136"/>
    </source>
</evidence>
<evidence type="ECO:0000256" key="1">
    <source>
        <dbReference type="ARBA" id="ARBA00004127"/>
    </source>
</evidence>
<dbReference type="GO" id="GO:0016740">
    <property type="term" value="F:transferase activity"/>
    <property type="evidence" value="ECO:0007669"/>
    <property type="project" value="UniProtKB-ARBA"/>
</dbReference>
<evidence type="ECO:0008006" key="8">
    <source>
        <dbReference type="Google" id="ProtNLM"/>
    </source>
</evidence>
<evidence type="ECO:0000256" key="3">
    <source>
        <dbReference type="ARBA" id="ARBA00022989"/>
    </source>
</evidence>
<evidence type="ECO:0000313" key="7">
    <source>
        <dbReference type="Proteomes" id="UP000191980"/>
    </source>
</evidence>
<dbReference type="Gene3D" id="1.20.120.1630">
    <property type="match status" value="1"/>
</dbReference>
<evidence type="ECO:0000256" key="5">
    <source>
        <dbReference type="SAM" id="Phobius"/>
    </source>
</evidence>
<evidence type="ECO:0000313" key="6">
    <source>
        <dbReference type="EMBL" id="OQK16244.1"/>
    </source>
</evidence>
<feature type="transmembrane region" description="Helical" evidence="5">
    <location>
        <begin position="86"/>
        <end position="119"/>
    </location>
</feature>
<dbReference type="Proteomes" id="UP000191980">
    <property type="component" value="Unassembled WGS sequence"/>
</dbReference>
<name>A0A1V8M3W4_9GAMM</name>
<evidence type="ECO:0000256" key="2">
    <source>
        <dbReference type="ARBA" id="ARBA00022692"/>
    </source>
</evidence>
<organism evidence="6 7">
    <name type="scientific">Methyloprofundus sedimenti</name>
    <dbReference type="NCBI Taxonomy" id="1420851"/>
    <lineage>
        <taxon>Bacteria</taxon>
        <taxon>Pseudomonadati</taxon>
        <taxon>Pseudomonadota</taxon>
        <taxon>Gammaproteobacteria</taxon>
        <taxon>Methylococcales</taxon>
        <taxon>Methylococcaceae</taxon>
        <taxon>Methyloprofundus</taxon>
    </lineage>
</organism>
<gene>
    <name evidence="6" type="ORF">AU255_14205</name>
</gene>
<proteinExistence type="predicted"/>
<comment type="subcellular location">
    <subcellularLocation>
        <location evidence="1">Endomembrane system</location>
        <topology evidence="1">Multi-pass membrane protein</topology>
    </subcellularLocation>
</comment>
<dbReference type="AlphaFoldDB" id="A0A1V8M3W4"/>
<keyword evidence="7" id="KW-1185">Reference proteome</keyword>
<dbReference type="EMBL" id="LPUF01000002">
    <property type="protein sequence ID" value="OQK16244.1"/>
    <property type="molecule type" value="Genomic_DNA"/>
</dbReference>
<dbReference type="Pfam" id="PF04191">
    <property type="entry name" value="PEMT"/>
    <property type="match status" value="1"/>
</dbReference>
<dbReference type="RefSeq" id="WP_158083139.1">
    <property type="nucleotide sequence ID" value="NZ_LPUF01000002.1"/>
</dbReference>
<feature type="transmembrane region" description="Helical" evidence="5">
    <location>
        <begin position="6"/>
        <end position="27"/>
    </location>
</feature>
<dbReference type="InterPro" id="IPR007318">
    <property type="entry name" value="Phopholipid_MeTrfase"/>
</dbReference>
<keyword evidence="3 5" id="KW-1133">Transmembrane helix</keyword>
<dbReference type="PANTHER" id="PTHR12714">
    <property type="entry name" value="PROTEIN-S ISOPRENYLCYSTEINE O-METHYLTRANSFERASE"/>
    <property type="match status" value="1"/>
</dbReference>
<accession>A0A1V8M3W4</accession>
<dbReference type="PANTHER" id="PTHR12714:SF9">
    <property type="entry name" value="PROTEIN-S-ISOPRENYLCYSTEINE O-METHYLTRANSFERASE"/>
    <property type="match status" value="1"/>
</dbReference>
<comment type="caution">
    <text evidence="6">The sequence shown here is derived from an EMBL/GenBank/DDBJ whole genome shotgun (WGS) entry which is preliminary data.</text>
</comment>
<sequence>MFLRALLAFLMVPVVVAGFVPFMLAAYDPYKANGNYAGLLLLGIGLFILVWCVRDFYVSGKGTLAPWDPPKNLVTTGLYRHVRNPMYVGVLLILSGWAIITASPIVSGFSLFMFTAFYVRVRLHEEPWAERTFADQWLDYKNNVPRWIPQLKGYYPDK</sequence>
<dbReference type="OrthoDB" id="9811969at2"/>
<feature type="transmembrane region" description="Helical" evidence="5">
    <location>
        <begin position="39"/>
        <end position="57"/>
    </location>
</feature>